<organism evidence="1 2">
    <name type="scientific">Coniosporium uncinatum</name>
    <dbReference type="NCBI Taxonomy" id="93489"/>
    <lineage>
        <taxon>Eukaryota</taxon>
        <taxon>Fungi</taxon>
        <taxon>Dikarya</taxon>
        <taxon>Ascomycota</taxon>
        <taxon>Pezizomycotina</taxon>
        <taxon>Dothideomycetes</taxon>
        <taxon>Dothideomycetes incertae sedis</taxon>
        <taxon>Coniosporium</taxon>
    </lineage>
</organism>
<evidence type="ECO:0000313" key="2">
    <source>
        <dbReference type="Proteomes" id="UP001186974"/>
    </source>
</evidence>
<name>A0ACC3DUP6_9PEZI</name>
<proteinExistence type="predicted"/>
<protein>
    <submittedName>
        <fullName evidence="1">Uncharacterized protein</fullName>
    </submittedName>
</protein>
<sequence>NAGLGKEATAQLAQHNPKHVYLAARTASKAEEAIREIKQSNPDAPVTHLPLDLTSFDSIHQAAETFKSSSDRLDVLMNNAGIMATPYSTTKEGYEIQFGTNHMGHALLTKLLLPTMQRTAALPGSDVRIVNLSSAGHQMAPSGVITDARVLEQKNTWTRYGNSKLANVLFARELSQRYPAITSVSLHPGVIATELMGPAMKSSVLIKWANQLLGRFLLQDVHQGAMNQLWAATAPREGLENGGYYNPVGKLGKQRWAAREGEMGKELWEWTEAELKRHGY</sequence>
<evidence type="ECO:0000313" key="1">
    <source>
        <dbReference type="EMBL" id="KAK3080265.1"/>
    </source>
</evidence>
<reference evidence="1" key="1">
    <citation type="submission" date="2024-09" db="EMBL/GenBank/DDBJ databases">
        <title>Black Yeasts Isolated from many extreme environments.</title>
        <authorList>
            <person name="Coleine C."/>
            <person name="Stajich J.E."/>
            <person name="Selbmann L."/>
        </authorList>
    </citation>
    <scope>NUCLEOTIDE SEQUENCE</scope>
    <source>
        <strain evidence="1">CCFEE 5737</strain>
    </source>
</reference>
<accession>A0ACC3DUP6</accession>
<dbReference type="Proteomes" id="UP001186974">
    <property type="component" value="Unassembled WGS sequence"/>
</dbReference>
<gene>
    <name evidence="1" type="ORF">LTS18_002714</name>
</gene>
<dbReference type="EMBL" id="JAWDJW010000650">
    <property type="protein sequence ID" value="KAK3080265.1"/>
    <property type="molecule type" value="Genomic_DNA"/>
</dbReference>
<comment type="caution">
    <text evidence="1">The sequence shown here is derived from an EMBL/GenBank/DDBJ whole genome shotgun (WGS) entry which is preliminary data.</text>
</comment>
<keyword evidence="2" id="KW-1185">Reference proteome</keyword>
<feature type="non-terminal residue" evidence="1">
    <location>
        <position position="1"/>
    </location>
</feature>